<feature type="transmembrane region" description="Helical" evidence="1">
    <location>
        <begin position="83"/>
        <end position="102"/>
    </location>
</feature>
<keyword evidence="1" id="KW-1133">Transmembrane helix</keyword>
<evidence type="ECO:0000313" key="4">
    <source>
        <dbReference type="EMBL" id="PSJ51769.1"/>
    </source>
</evidence>
<dbReference type="GO" id="GO:0016747">
    <property type="term" value="F:acyltransferase activity, transferring groups other than amino-acyl groups"/>
    <property type="evidence" value="ECO:0007669"/>
    <property type="project" value="InterPro"/>
</dbReference>
<dbReference type="Pfam" id="PF19040">
    <property type="entry name" value="SGNH"/>
    <property type="match status" value="1"/>
</dbReference>
<name>A0A2P7RNI4_9HYPH</name>
<feature type="non-terminal residue" evidence="4">
    <location>
        <position position="1"/>
    </location>
</feature>
<comment type="caution">
    <text evidence="4">The sequence shown here is derived from an EMBL/GenBank/DDBJ whole genome shotgun (WGS) entry which is preliminary data.</text>
</comment>
<dbReference type="Proteomes" id="UP000240653">
    <property type="component" value="Unassembled WGS sequence"/>
</dbReference>
<feature type="transmembrane region" description="Helical" evidence="1">
    <location>
        <begin position="122"/>
        <end position="140"/>
    </location>
</feature>
<sequence length="477" mass="50808">YLAQYRAWELLLGAVLALSLIPRPTQRLAREAMAGTGVVLIGVSVATFNDGMAFPGLAALVPCLGAALIIHARATEGPISSVLRARPFVFIGLISYSLYLWHWPIIVFARHLSGVPLTTTNGWTIVAASIVVAWCSWRFIERPFRGPSSRVPRKPLFVAAAGAVATFAAFGIFVASEKGLPSRLSPAARLAYDATYDKSRYRDEGCFKNSDGNGPSTADIAAGNLCQLGIEGQNPSFLVWGDSHAAAMSPAINVAAGHAGLTGLLAGEAGCPPLLDVQLPDVRNKERCREFNAAALDLIKSRRISLVILPAYWPKYVHAAELPNEGVYFDASVPPPLDDHSGPISEALDRTLLELKRMGTKVVLVMDVPEMGRNVPEALAKAIAVGASTDIAPPRAYIDKRQALPRAMLEQFATKYGAVIIDPMPAFCGSDRCYAARNGVPLYTDGNHITATAAKGLSYLFAPALRSFASSPATVGG</sequence>
<dbReference type="GO" id="GO:0016020">
    <property type="term" value="C:membrane"/>
    <property type="evidence" value="ECO:0007669"/>
    <property type="project" value="TreeGrafter"/>
</dbReference>
<gene>
    <name evidence="4" type="ORF">C7I85_29195</name>
</gene>
<evidence type="ECO:0000259" key="3">
    <source>
        <dbReference type="Pfam" id="PF19040"/>
    </source>
</evidence>
<keyword evidence="4" id="KW-0808">Transferase</keyword>
<evidence type="ECO:0000313" key="5">
    <source>
        <dbReference type="Proteomes" id="UP000240653"/>
    </source>
</evidence>
<organism evidence="4 5">
    <name type="scientific">Pseudaminobacter soli</name>
    <name type="common">ex Li et al. 2025</name>
    <dbReference type="NCBI Taxonomy" id="1295366"/>
    <lineage>
        <taxon>Bacteria</taxon>
        <taxon>Pseudomonadati</taxon>
        <taxon>Pseudomonadota</taxon>
        <taxon>Alphaproteobacteria</taxon>
        <taxon>Hyphomicrobiales</taxon>
        <taxon>Phyllobacteriaceae</taxon>
        <taxon>Pseudaminobacter</taxon>
    </lineage>
</organism>
<feature type="domain" description="SGNH" evidence="3">
    <location>
        <begin position="222"/>
        <end position="463"/>
    </location>
</feature>
<dbReference type="InterPro" id="IPR002656">
    <property type="entry name" value="Acyl_transf_3_dom"/>
</dbReference>
<keyword evidence="1" id="KW-0472">Membrane</keyword>
<dbReference type="RefSeq" id="WP_106727503.1">
    <property type="nucleotide sequence ID" value="NZ_PXYL01000036.1"/>
</dbReference>
<feature type="transmembrane region" description="Helical" evidence="1">
    <location>
        <begin position="156"/>
        <end position="175"/>
    </location>
</feature>
<keyword evidence="1" id="KW-0812">Transmembrane</keyword>
<dbReference type="EMBL" id="PXYL01000036">
    <property type="protein sequence ID" value="PSJ51769.1"/>
    <property type="molecule type" value="Genomic_DNA"/>
</dbReference>
<evidence type="ECO:0000259" key="2">
    <source>
        <dbReference type="Pfam" id="PF01757"/>
    </source>
</evidence>
<feature type="domain" description="Acyltransferase 3" evidence="2">
    <location>
        <begin position="7"/>
        <end position="136"/>
    </location>
</feature>
<protein>
    <submittedName>
        <fullName evidence="4">Acyltransferase</fullName>
    </submittedName>
</protein>
<reference evidence="4 5" key="1">
    <citation type="submission" date="2018-03" db="EMBL/GenBank/DDBJ databases">
        <title>The draft genome of Mesorhizobium soli JCM 19897.</title>
        <authorList>
            <person name="Li L."/>
            <person name="Liu L."/>
            <person name="Liang L."/>
            <person name="Wang T."/>
            <person name="Zhang X."/>
        </authorList>
    </citation>
    <scope>NUCLEOTIDE SEQUENCE [LARGE SCALE GENOMIC DNA]</scope>
    <source>
        <strain evidence="4 5">JCM 19897</strain>
    </source>
</reference>
<feature type="transmembrane region" description="Helical" evidence="1">
    <location>
        <begin position="53"/>
        <end position="71"/>
    </location>
</feature>
<keyword evidence="5" id="KW-1185">Reference proteome</keyword>
<dbReference type="InterPro" id="IPR043968">
    <property type="entry name" value="SGNH"/>
</dbReference>
<keyword evidence="4" id="KW-0012">Acyltransferase</keyword>
<proteinExistence type="predicted"/>
<dbReference type="GO" id="GO:0009103">
    <property type="term" value="P:lipopolysaccharide biosynthetic process"/>
    <property type="evidence" value="ECO:0007669"/>
    <property type="project" value="TreeGrafter"/>
</dbReference>
<dbReference type="PANTHER" id="PTHR23028">
    <property type="entry name" value="ACETYLTRANSFERASE"/>
    <property type="match status" value="1"/>
</dbReference>
<accession>A0A2P7RNI4</accession>
<dbReference type="Pfam" id="PF01757">
    <property type="entry name" value="Acyl_transf_3"/>
    <property type="match status" value="1"/>
</dbReference>
<dbReference type="InterPro" id="IPR050879">
    <property type="entry name" value="Acyltransferase_3"/>
</dbReference>
<dbReference type="AlphaFoldDB" id="A0A2P7RNI4"/>
<evidence type="ECO:0000256" key="1">
    <source>
        <dbReference type="SAM" id="Phobius"/>
    </source>
</evidence>
<dbReference type="PANTHER" id="PTHR23028:SF53">
    <property type="entry name" value="ACYL_TRANSF_3 DOMAIN-CONTAINING PROTEIN"/>
    <property type="match status" value="1"/>
</dbReference>